<feature type="region of interest" description="Disordered" evidence="10">
    <location>
        <begin position="581"/>
        <end position="638"/>
    </location>
</feature>
<dbReference type="Pfam" id="PF10294">
    <property type="entry name" value="Methyltransf_16"/>
    <property type="match status" value="2"/>
</dbReference>
<dbReference type="PRINTS" id="PR00081">
    <property type="entry name" value="GDHRDH"/>
</dbReference>
<feature type="compositionally biased region" description="Low complexity" evidence="10">
    <location>
        <begin position="823"/>
        <end position="848"/>
    </location>
</feature>
<dbReference type="GO" id="GO:0000253">
    <property type="term" value="F:3-beta-hydroxysteroid 3-dehydrogenase (NADP+) activity"/>
    <property type="evidence" value="ECO:0007669"/>
    <property type="project" value="UniProtKB-EC"/>
</dbReference>
<keyword evidence="3" id="KW-0752">Steroid biosynthesis</keyword>
<evidence type="ECO:0000256" key="9">
    <source>
        <dbReference type="SAM" id="Coils"/>
    </source>
</evidence>
<evidence type="ECO:0000256" key="3">
    <source>
        <dbReference type="ARBA" id="ARBA00022955"/>
    </source>
</evidence>
<evidence type="ECO:0000256" key="10">
    <source>
        <dbReference type="SAM" id="MobiDB-lite"/>
    </source>
</evidence>
<evidence type="ECO:0000256" key="6">
    <source>
        <dbReference type="ARBA" id="ARBA00023589"/>
    </source>
</evidence>
<feature type="region of interest" description="Disordered" evidence="10">
    <location>
        <begin position="521"/>
        <end position="568"/>
    </location>
</feature>
<feature type="compositionally biased region" description="Low complexity" evidence="10">
    <location>
        <begin position="545"/>
        <end position="568"/>
    </location>
</feature>
<evidence type="ECO:0000256" key="5">
    <source>
        <dbReference type="ARBA" id="ARBA00023098"/>
    </source>
</evidence>
<comment type="caution">
    <text evidence="11">The sequence shown here is derived from an EMBL/GenBank/DDBJ whole genome shotgun (WGS) entry which is preliminary data.</text>
</comment>
<dbReference type="GO" id="GO:0005811">
    <property type="term" value="C:lipid droplet"/>
    <property type="evidence" value="ECO:0007669"/>
    <property type="project" value="TreeGrafter"/>
</dbReference>
<accession>A0A9P6TYW2</accession>
<dbReference type="InterPro" id="IPR036291">
    <property type="entry name" value="NAD(P)-bd_dom_sf"/>
</dbReference>
<protein>
    <recommendedName>
        <fullName evidence="8">3beta-hydroxysteroid 3-dehydrogenase</fullName>
        <ecNumber evidence="8">1.1.1.270</ecNumber>
    </recommendedName>
</protein>
<keyword evidence="12" id="KW-1185">Reference proteome</keyword>
<keyword evidence="4" id="KW-0560">Oxidoreductase</keyword>
<dbReference type="Pfam" id="PF00106">
    <property type="entry name" value="adh_short"/>
    <property type="match status" value="1"/>
</dbReference>
<feature type="compositionally biased region" description="Acidic residues" evidence="10">
    <location>
        <begin position="721"/>
        <end position="747"/>
    </location>
</feature>
<dbReference type="GO" id="GO:0005741">
    <property type="term" value="C:mitochondrial outer membrane"/>
    <property type="evidence" value="ECO:0007669"/>
    <property type="project" value="TreeGrafter"/>
</dbReference>
<feature type="region of interest" description="Disordered" evidence="10">
    <location>
        <begin position="910"/>
        <end position="932"/>
    </location>
</feature>
<evidence type="ECO:0000256" key="4">
    <source>
        <dbReference type="ARBA" id="ARBA00023002"/>
    </source>
</evidence>
<dbReference type="InterPro" id="IPR051593">
    <property type="entry name" value="Ergosterol_Biosynth_ERG27"/>
</dbReference>
<keyword evidence="5" id="KW-0443">Lipid metabolism</keyword>
<comment type="similarity">
    <text evidence="7">Belongs to the short-chain dehydrogenases/reductases (SDR) family. ERG27 subfamily.</text>
</comment>
<feature type="compositionally biased region" description="Low complexity" evidence="10">
    <location>
        <begin position="279"/>
        <end position="323"/>
    </location>
</feature>
<gene>
    <name evidence="11" type="ORF">DFQ27_008067</name>
</gene>
<evidence type="ECO:0000256" key="7">
    <source>
        <dbReference type="ARBA" id="ARBA00023593"/>
    </source>
</evidence>
<reference evidence="11" key="1">
    <citation type="journal article" date="2020" name="Fungal Divers.">
        <title>Resolving the Mortierellaceae phylogeny through synthesis of multi-gene phylogenetics and phylogenomics.</title>
        <authorList>
            <person name="Vandepol N."/>
            <person name="Liber J."/>
            <person name="Desiro A."/>
            <person name="Na H."/>
            <person name="Kennedy M."/>
            <person name="Barry K."/>
            <person name="Grigoriev I.V."/>
            <person name="Miller A.N."/>
            <person name="O'Donnell K."/>
            <person name="Stajich J.E."/>
            <person name="Bonito G."/>
        </authorList>
    </citation>
    <scope>NUCLEOTIDE SEQUENCE</scope>
    <source>
        <strain evidence="11">BC1065</strain>
    </source>
</reference>
<comment type="pathway">
    <text evidence="6">Steroid biosynthesis; zymosterol biosynthesis; zymosterol from lanosterol: step 5/6.</text>
</comment>
<dbReference type="PANTHER" id="PTHR43647:SF1">
    <property type="entry name" value="3-KETO-STEROID REDUCTASE ERG27"/>
    <property type="match status" value="1"/>
</dbReference>
<dbReference type="AlphaFoldDB" id="A0A9P6TYW2"/>
<evidence type="ECO:0000256" key="2">
    <source>
        <dbReference type="ARBA" id="ARBA00022857"/>
    </source>
</evidence>
<keyword evidence="2" id="KW-0521">NADP</keyword>
<name>A0A9P6TYW2_9FUNG</name>
<dbReference type="Proteomes" id="UP000807716">
    <property type="component" value="Unassembled WGS sequence"/>
</dbReference>
<feature type="coiled-coil region" evidence="9">
    <location>
        <begin position="50"/>
        <end position="77"/>
    </location>
</feature>
<keyword evidence="1" id="KW-0444">Lipid biosynthesis</keyword>
<dbReference type="InterPro" id="IPR002347">
    <property type="entry name" value="SDR_fam"/>
</dbReference>
<evidence type="ECO:0000256" key="1">
    <source>
        <dbReference type="ARBA" id="ARBA00022516"/>
    </source>
</evidence>
<keyword evidence="9" id="KW-0175">Coiled coil</keyword>
<proteinExistence type="inferred from homology"/>
<dbReference type="GO" id="GO:0006694">
    <property type="term" value="P:steroid biosynthetic process"/>
    <property type="evidence" value="ECO:0007669"/>
    <property type="project" value="UniProtKB-KW"/>
</dbReference>
<dbReference type="PANTHER" id="PTHR43647">
    <property type="entry name" value="DEHYDROGENASE"/>
    <property type="match status" value="1"/>
</dbReference>
<dbReference type="InterPro" id="IPR019410">
    <property type="entry name" value="Methyltransf_16"/>
</dbReference>
<evidence type="ECO:0000256" key="8">
    <source>
        <dbReference type="ARBA" id="ARBA00023621"/>
    </source>
</evidence>
<dbReference type="Gene3D" id="3.40.50.720">
    <property type="entry name" value="NAD(P)-binding Rossmann-like Domain"/>
    <property type="match status" value="1"/>
</dbReference>
<feature type="region of interest" description="Disordered" evidence="10">
    <location>
        <begin position="701"/>
        <end position="753"/>
    </location>
</feature>
<feature type="region of interest" description="Disordered" evidence="10">
    <location>
        <begin position="248"/>
        <end position="331"/>
    </location>
</feature>
<evidence type="ECO:0000313" key="11">
    <source>
        <dbReference type="EMBL" id="KAG0252470.1"/>
    </source>
</evidence>
<sequence length="996" mass="107772">MDAKTTSSPRIAIITGANSGVGYAIAQRLAVEYPRDITIILACRNKAKAAEAQEALAQEYAHRQQELKEQRQKQQQKQQPQQQLKDKRVEFVVEVVDVGRAQSVLAFIARIQQQYRKIDYLYCNAGILPSTGIKYGKLVKECLTDPLGVVIRSDVLLQPKQSLTEDGVGNVFACNVFGHYLMIKGLEDQLNKTAEDPGRVIWTGSMTAEKSHYDSHDFQGLESTAPYESSKWATDLLAIRLNAEWEGATNTDDEKGEPSAQLTPEEPRAGRLTRSQSRVAAAEAAAAAETSATTSGSSSAVSPRNSSTTSVSLPTLQLTSTTTPRKPMARKHIRSITTDPGVVASSMGDFPVWLVWIRIMVHYFVRFVFAEGSQNITAHHGARANVAAALKQPASDLDVKIKMGSRVNRIGREFVSETPVEDYEDTEGHAFVEKMEVLRQKVLARVSSSTPSVNMACRFFRSIPDAIPVRDPYEEVFLLFTGEGASESGDGETSGGGGGPWQHNRSVSQTSNMLEVELAFTPVPTPPRTPTLERSPSSNMLINHLSTGTGSASSSRPSSRPSSRAGLRGVAVGNSMADETIASQETGGGGGGANSEPLSPKPTSSKTGGGGSRPGSRRSGGAKGSSPSTSSPSTFVQQPPQLKPLVIHQSLSTLSQPGQTGSVVWDSSILMAKFLLSIRELQLAHFLLADSMQGARNVLAEGGSAGRDEGEQGSAQGSLDQEGDDYHEDDDGEGEEDNEAEEAEAEKDEGWQTRLVFDPHRTSILELGSGCGLLGIVLVELCRRLLLTDQSAVLPLLMKNLKKNLDKRYFAPDPTASLHKPASNNNQRHQNSSSPFSPSSSSPSSSSAAPPPLCQLQIQELVWGQDLDMDLKRGVGFDFVFATDVIYNESIIPSLVRTLADLCRVRERARQEGRVDVEDDERDQSPAAAAAAAAAAPPKSLAKTVVLLAQELRTDYVHLSFLEKMKAEQFRLVRIPSSLLDPEFHGGYVIYACWLR</sequence>
<dbReference type="EMBL" id="JAAAJB010000661">
    <property type="protein sequence ID" value="KAG0252470.1"/>
    <property type="molecule type" value="Genomic_DNA"/>
</dbReference>
<dbReference type="SUPFAM" id="SSF51735">
    <property type="entry name" value="NAD(P)-binding Rossmann-fold domains"/>
    <property type="match status" value="1"/>
</dbReference>
<feature type="region of interest" description="Disordered" evidence="10">
    <location>
        <begin position="484"/>
        <end position="506"/>
    </location>
</feature>
<organism evidence="11 12">
    <name type="scientific">Actinomortierella ambigua</name>
    <dbReference type="NCBI Taxonomy" id="1343610"/>
    <lineage>
        <taxon>Eukaryota</taxon>
        <taxon>Fungi</taxon>
        <taxon>Fungi incertae sedis</taxon>
        <taxon>Mucoromycota</taxon>
        <taxon>Mortierellomycotina</taxon>
        <taxon>Mortierellomycetes</taxon>
        <taxon>Mortierellales</taxon>
        <taxon>Mortierellaceae</taxon>
        <taxon>Actinomortierella</taxon>
    </lineage>
</organism>
<dbReference type="EC" id="1.1.1.270" evidence="8"/>
<feature type="region of interest" description="Disordered" evidence="10">
    <location>
        <begin position="812"/>
        <end position="850"/>
    </location>
</feature>
<feature type="compositionally biased region" description="Polar residues" evidence="10">
    <location>
        <begin position="532"/>
        <end position="541"/>
    </location>
</feature>
<dbReference type="GO" id="GO:0005789">
    <property type="term" value="C:endoplasmic reticulum membrane"/>
    <property type="evidence" value="ECO:0007669"/>
    <property type="project" value="TreeGrafter"/>
</dbReference>
<evidence type="ECO:0000313" key="12">
    <source>
        <dbReference type="Proteomes" id="UP000807716"/>
    </source>
</evidence>
<dbReference type="OrthoDB" id="9989144at2759"/>
<dbReference type="InterPro" id="IPR029063">
    <property type="entry name" value="SAM-dependent_MTases_sf"/>
</dbReference>
<dbReference type="Gene3D" id="3.40.50.150">
    <property type="entry name" value="Vaccinia Virus protein VP39"/>
    <property type="match status" value="1"/>
</dbReference>
<feature type="compositionally biased region" description="Low complexity" evidence="10">
    <location>
        <begin position="624"/>
        <end position="634"/>
    </location>
</feature>